<name>A2SFU5_METPP</name>
<gene>
    <name evidence="1" type="ordered locus">Mpe_A1472</name>
</gene>
<dbReference type="RefSeq" id="WP_011829071.1">
    <property type="nucleotide sequence ID" value="NC_008825.1"/>
</dbReference>
<dbReference type="Proteomes" id="UP000000366">
    <property type="component" value="Chromosome"/>
</dbReference>
<dbReference type="HOGENOM" id="CLU_2437456_0_0_4"/>
<dbReference type="STRING" id="420662.Mpe_A1472"/>
<proteinExistence type="predicted"/>
<dbReference type="EMBL" id="CP000555">
    <property type="protein sequence ID" value="ABM94434.1"/>
    <property type="molecule type" value="Genomic_DNA"/>
</dbReference>
<sequence length="90" mass="9387">MQHLVVGLLVALCSVYALWSLMPTALRRPLAGWLLRVPGVGQGGPLASVLHRAAAGPSACGCDGCDAKPAARPRADAAVPIRIHRKSGRR</sequence>
<keyword evidence="2" id="KW-1185">Reference proteome</keyword>
<evidence type="ECO:0000313" key="2">
    <source>
        <dbReference type="Proteomes" id="UP000000366"/>
    </source>
</evidence>
<protein>
    <submittedName>
        <fullName evidence="1">Uncharacterized protein</fullName>
    </submittedName>
</protein>
<accession>A2SFU5</accession>
<evidence type="ECO:0000313" key="1">
    <source>
        <dbReference type="EMBL" id="ABM94434.1"/>
    </source>
</evidence>
<organism evidence="1 2">
    <name type="scientific">Methylibium petroleiphilum (strain ATCC BAA-1232 / LMG 22953 / PM1)</name>
    <dbReference type="NCBI Taxonomy" id="420662"/>
    <lineage>
        <taxon>Bacteria</taxon>
        <taxon>Pseudomonadati</taxon>
        <taxon>Pseudomonadota</taxon>
        <taxon>Betaproteobacteria</taxon>
        <taxon>Burkholderiales</taxon>
        <taxon>Sphaerotilaceae</taxon>
        <taxon>Methylibium</taxon>
    </lineage>
</organism>
<dbReference type="eggNOG" id="ENOG5033NF4">
    <property type="taxonomic scope" value="Bacteria"/>
</dbReference>
<reference evidence="1 2" key="1">
    <citation type="journal article" date="2007" name="J. Bacteriol.">
        <title>Whole-genome analysis of the methyl tert-butyl ether-degrading beta-proteobacterium Methylibium petroleiphilum PM1.</title>
        <authorList>
            <person name="Kane S.R."/>
            <person name="Chakicherla A.Y."/>
            <person name="Chain P.S.G."/>
            <person name="Schmidt R."/>
            <person name="Shin M.W."/>
            <person name="Legler T.C."/>
            <person name="Scow K.M."/>
            <person name="Larimer F.W."/>
            <person name="Lucas S.M."/>
            <person name="Richardson P.M."/>
            <person name="Hristova K.R."/>
        </authorList>
    </citation>
    <scope>NUCLEOTIDE SEQUENCE [LARGE SCALE GENOMIC DNA]</scope>
    <source>
        <strain evidence="2">ATCC BAA-1232 / LMG 22953 / PM1</strain>
    </source>
</reference>
<dbReference type="KEGG" id="mpt:Mpe_A1472"/>
<dbReference type="AlphaFoldDB" id="A2SFU5"/>